<accession>A0A5N0TEJ7</accession>
<reference evidence="3" key="1">
    <citation type="submission" date="2019-09" db="EMBL/GenBank/DDBJ databases">
        <title>Mumia zhuanghuii sp. nov. isolated from the intestinal contents of plateau pika (Ochotona curzoniae) in the Qinghai-Tibet plateau of China.</title>
        <authorList>
            <person name="Tian Z."/>
        </authorList>
    </citation>
    <scope>NUCLEOTIDE SEQUENCE [LARGE SCALE GENOMIC DNA]</scope>
    <source>
        <strain evidence="3">L-033</strain>
    </source>
</reference>
<dbReference type="CDD" id="cd06661">
    <property type="entry name" value="GGCT_like"/>
    <property type="match status" value="1"/>
</dbReference>
<name>A0A5N0TEJ7_9MICO</name>
<keyword evidence="2" id="KW-0808">Transferase</keyword>
<dbReference type="Gene3D" id="3.10.490.10">
    <property type="entry name" value="Gamma-glutamyl cyclotransferase-like"/>
    <property type="match status" value="1"/>
</dbReference>
<dbReference type="InterPro" id="IPR013024">
    <property type="entry name" value="GGCT-like"/>
</dbReference>
<feature type="domain" description="Gamma-glutamylcyclotransferase AIG2-like" evidence="1">
    <location>
        <begin position="10"/>
        <end position="115"/>
    </location>
</feature>
<comment type="caution">
    <text evidence="2">The sequence shown here is derived from an EMBL/GenBank/DDBJ whole genome shotgun (WGS) entry which is preliminary data.</text>
</comment>
<gene>
    <name evidence="2" type="ORF">F6B40_12265</name>
</gene>
<keyword evidence="3" id="KW-1185">Reference proteome</keyword>
<protein>
    <submittedName>
        <fullName evidence="2">Gamma-glutamylcyclotransferase</fullName>
    </submittedName>
</protein>
<dbReference type="InterPro" id="IPR036568">
    <property type="entry name" value="GGCT-like_sf"/>
</dbReference>
<dbReference type="EMBL" id="VYUY01000017">
    <property type="protein sequence ID" value="KAA9131719.1"/>
    <property type="molecule type" value="Genomic_DNA"/>
</dbReference>
<dbReference type="Pfam" id="PF06094">
    <property type="entry name" value="GGACT"/>
    <property type="match status" value="1"/>
</dbReference>
<sequence length="122" mass="13408">MTGSSPDQLLFAYGALQDPHVQLDTFGRLVQAEDDILLRHTLDYADTEDTRDANPAGTTVLPVLRRTGNAFDRVIGKVLAVTAEEVDAADEYQMSLYLRTAVTLESGRRAWIYVGEHVGGRA</sequence>
<dbReference type="Proteomes" id="UP000326838">
    <property type="component" value="Unassembled WGS sequence"/>
</dbReference>
<evidence type="ECO:0000259" key="1">
    <source>
        <dbReference type="Pfam" id="PF06094"/>
    </source>
</evidence>
<evidence type="ECO:0000313" key="2">
    <source>
        <dbReference type="EMBL" id="KAA9131719.1"/>
    </source>
</evidence>
<dbReference type="SUPFAM" id="SSF110857">
    <property type="entry name" value="Gamma-glutamyl cyclotransferase-like"/>
    <property type="match status" value="1"/>
</dbReference>
<organism evidence="2 3">
    <name type="scientific">Microbacterium caowuchunii</name>
    <dbReference type="NCBI Taxonomy" id="2614638"/>
    <lineage>
        <taxon>Bacteria</taxon>
        <taxon>Bacillati</taxon>
        <taxon>Actinomycetota</taxon>
        <taxon>Actinomycetes</taxon>
        <taxon>Micrococcales</taxon>
        <taxon>Microbacteriaceae</taxon>
        <taxon>Microbacterium</taxon>
    </lineage>
</organism>
<evidence type="ECO:0000313" key="3">
    <source>
        <dbReference type="Proteomes" id="UP000326838"/>
    </source>
</evidence>
<dbReference type="RefSeq" id="WP_150894474.1">
    <property type="nucleotide sequence ID" value="NZ_VYUY01000017.1"/>
</dbReference>
<dbReference type="InterPro" id="IPR009288">
    <property type="entry name" value="AIG2-like_dom"/>
</dbReference>
<dbReference type="AlphaFoldDB" id="A0A5N0TEJ7"/>
<proteinExistence type="predicted"/>
<dbReference type="GO" id="GO:0016740">
    <property type="term" value="F:transferase activity"/>
    <property type="evidence" value="ECO:0007669"/>
    <property type="project" value="UniProtKB-KW"/>
</dbReference>